<evidence type="ECO:0000256" key="4">
    <source>
        <dbReference type="ARBA" id="ARBA00023136"/>
    </source>
</evidence>
<dbReference type="EMBL" id="CAJVRM010000034">
    <property type="protein sequence ID" value="CAG8972105.1"/>
    <property type="molecule type" value="Genomic_DNA"/>
</dbReference>
<evidence type="ECO:0000256" key="2">
    <source>
        <dbReference type="ARBA" id="ARBA00022692"/>
    </source>
</evidence>
<evidence type="ECO:0000313" key="6">
    <source>
        <dbReference type="EMBL" id="CAG8972105.1"/>
    </source>
</evidence>
<dbReference type="GO" id="GO:0016020">
    <property type="term" value="C:membrane"/>
    <property type="evidence" value="ECO:0007669"/>
    <property type="project" value="UniProtKB-SubCell"/>
</dbReference>
<comment type="subcellular location">
    <subcellularLocation>
        <location evidence="1">Membrane</location>
        <topology evidence="1">Multi-pass membrane protein</topology>
    </subcellularLocation>
</comment>
<dbReference type="OrthoDB" id="5396681at2759"/>
<dbReference type="SUPFAM" id="SSF144083">
    <property type="entry name" value="Magnesium transport protein CorA, transmembrane region"/>
    <property type="match status" value="1"/>
</dbReference>
<dbReference type="GO" id="GO:0046873">
    <property type="term" value="F:metal ion transmembrane transporter activity"/>
    <property type="evidence" value="ECO:0007669"/>
    <property type="project" value="InterPro"/>
</dbReference>
<dbReference type="InterPro" id="IPR045863">
    <property type="entry name" value="CorA_TM1_TM2"/>
</dbReference>
<keyword evidence="3 5" id="KW-1133">Transmembrane helix</keyword>
<dbReference type="AlphaFoldDB" id="A0A9N9PXU5"/>
<keyword evidence="7" id="KW-1185">Reference proteome</keyword>
<evidence type="ECO:0000256" key="1">
    <source>
        <dbReference type="ARBA" id="ARBA00004141"/>
    </source>
</evidence>
<keyword evidence="4 5" id="KW-0472">Membrane</keyword>
<evidence type="ECO:0000256" key="3">
    <source>
        <dbReference type="ARBA" id="ARBA00022989"/>
    </source>
</evidence>
<name>A0A9N9PXU5_9HELO</name>
<proteinExistence type="predicted"/>
<dbReference type="InterPro" id="IPR002523">
    <property type="entry name" value="MgTranspt_CorA/ZnTranspt_ZntB"/>
</dbReference>
<evidence type="ECO:0000256" key="5">
    <source>
        <dbReference type="SAM" id="Phobius"/>
    </source>
</evidence>
<comment type="caution">
    <text evidence="6">The sequence shown here is derived from an EMBL/GenBank/DDBJ whole genome shotgun (WGS) entry which is preliminary data.</text>
</comment>
<feature type="transmembrane region" description="Helical" evidence="5">
    <location>
        <begin position="165"/>
        <end position="186"/>
    </location>
</feature>
<feature type="transmembrane region" description="Helical" evidence="5">
    <location>
        <begin position="126"/>
        <end position="145"/>
    </location>
</feature>
<accession>A0A9N9PXU5</accession>
<gene>
    <name evidence="6" type="ORF">HYALB_00011237</name>
</gene>
<dbReference type="Pfam" id="PF01544">
    <property type="entry name" value="CorA"/>
    <property type="match status" value="1"/>
</dbReference>
<protein>
    <submittedName>
        <fullName evidence="6">Uncharacterized protein</fullName>
    </submittedName>
</protein>
<dbReference type="Gene3D" id="1.20.58.340">
    <property type="entry name" value="Magnesium transport protein CorA, transmembrane region"/>
    <property type="match status" value="1"/>
</dbReference>
<organism evidence="6 7">
    <name type="scientific">Hymenoscyphus albidus</name>
    <dbReference type="NCBI Taxonomy" id="595503"/>
    <lineage>
        <taxon>Eukaryota</taxon>
        <taxon>Fungi</taxon>
        <taxon>Dikarya</taxon>
        <taxon>Ascomycota</taxon>
        <taxon>Pezizomycotina</taxon>
        <taxon>Leotiomycetes</taxon>
        <taxon>Helotiales</taxon>
        <taxon>Helotiaceae</taxon>
        <taxon>Hymenoscyphus</taxon>
    </lineage>
</organism>
<keyword evidence="2 5" id="KW-0812">Transmembrane</keyword>
<sequence length="203" mass="23145">MTDKLKRLIHTLKLKRKLCAHLKTFSNHVKRLQPPQVARSFCQNEAITDNYVFQNETQISQLESLVDRAQGVGFLIEHILDLRNAETNHNMNLAMHDRSKQGVEENSLVRELASQTTQDTKAMRTIAFISVIFLPATFLATFFGSKFFGFEDTKDGHSLTVASNIWIYVVTALAFSVVAVAIWYWWGLRRGSEPDKVKNADMP</sequence>
<dbReference type="Proteomes" id="UP000701801">
    <property type="component" value="Unassembled WGS sequence"/>
</dbReference>
<reference evidence="6" key="1">
    <citation type="submission" date="2021-07" db="EMBL/GenBank/DDBJ databases">
        <authorList>
            <person name="Durling M."/>
        </authorList>
    </citation>
    <scope>NUCLEOTIDE SEQUENCE</scope>
</reference>
<evidence type="ECO:0000313" key="7">
    <source>
        <dbReference type="Proteomes" id="UP000701801"/>
    </source>
</evidence>